<gene>
    <name evidence="1" type="ORF">CEXT_283951</name>
</gene>
<proteinExistence type="predicted"/>
<dbReference type="EMBL" id="BPLR01015026">
    <property type="protein sequence ID" value="GIY73043.1"/>
    <property type="molecule type" value="Genomic_DNA"/>
</dbReference>
<accession>A0AAV4VSD6</accession>
<comment type="caution">
    <text evidence="1">The sequence shown here is derived from an EMBL/GenBank/DDBJ whole genome shotgun (WGS) entry which is preliminary data.</text>
</comment>
<name>A0AAV4VSD6_CAEEX</name>
<dbReference type="AlphaFoldDB" id="A0AAV4VSD6"/>
<protein>
    <submittedName>
        <fullName evidence="1">Uncharacterized protein</fullName>
    </submittedName>
</protein>
<evidence type="ECO:0000313" key="1">
    <source>
        <dbReference type="EMBL" id="GIY73043.1"/>
    </source>
</evidence>
<dbReference type="Proteomes" id="UP001054945">
    <property type="component" value="Unassembled WGS sequence"/>
</dbReference>
<organism evidence="1 2">
    <name type="scientific">Caerostris extrusa</name>
    <name type="common">Bark spider</name>
    <name type="synonym">Caerostris bankana</name>
    <dbReference type="NCBI Taxonomy" id="172846"/>
    <lineage>
        <taxon>Eukaryota</taxon>
        <taxon>Metazoa</taxon>
        <taxon>Ecdysozoa</taxon>
        <taxon>Arthropoda</taxon>
        <taxon>Chelicerata</taxon>
        <taxon>Arachnida</taxon>
        <taxon>Araneae</taxon>
        <taxon>Araneomorphae</taxon>
        <taxon>Entelegynae</taxon>
        <taxon>Araneoidea</taxon>
        <taxon>Araneidae</taxon>
        <taxon>Caerostris</taxon>
    </lineage>
</organism>
<sequence length="91" mass="10339">MQHLTLLDAPLDGCQDRKKTIALINHSVGVVLLRLKLAERVILELRSMSPEANAGIKINPALTRCRFVNLNTFRTINFRSKWPHSFAICNK</sequence>
<evidence type="ECO:0000313" key="2">
    <source>
        <dbReference type="Proteomes" id="UP001054945"/>
    </source>
</evidence>
<keyword evidence="2" id="KW-1185">Reference proteome</keyword>
<reference evidence="1 2" key="1">
    <citation type="submission" date="2021-06" db="EMBL/GenBank/DDBJ databases">
        <title>Caerostris extrusa draft genome.</title>
        <authorList>
            <person name="Kono N."/>
            <person name="Arakawa K."/>
        </authorList>
    </citation>
    <scope>NUCLEOTIDE SEQUENCE [LARGE SCALE GENOMIC DNA]</scope>
</reference>